<protein>
    <recommendedName>
        <fullName evidence="2">DUF58 domain-containing protein</fullName>
    </recommendedName>
</protein>
<dbReference type="AlphaFoldDB" id="A0A916NLM1"/>
<comment type="caution">
    <text evidence="3">The sequence shown here is derived from an EMBL/GenBank/DDBJ whole genome shotgun (WGS) entry which is preliminary data.</text>
</comment>
<gene>
    <name evidence="3" type="ORF">PAESOLCIP111_06197</name>
</gene>
<dbReference type="Proteomes" id="UP000693672">
    <property type="component" value="Unassembled WGS sequence"/>
</dbReference>
<feature type="domain" description="DUF58" evidence="2">
    <location>
        <begin position="185"/>
        <end position="267"/>
    </location>
</feature>
<dbReference type="InterPro" id="IPR002881">
    <property type="entry name" value="DUF58"/>
</dbReference>
<name>A0A916NLM1_9BACL</name>
<accession>A0A916NLM1</accession>
<dbReference type="PANTHER" id="PTHR34351">
    <property type="entry name" value="SLR1927 PROTEIN-RELATED"/>
    <property type="match status" value="1"/>
</dbReference>
<dbReference type="PANTHER" id="PTHR34351:SF2">
    <property type="entry name" value="DUF58 DOMAIN-CONTAINING PROTEIN"/>
    <property type="match status" value="1"/>
</dbReference>
<keyword evidence="1" id="KW-0812">Transmembrane</keyword>
<evidence type="ECO:0000259" key="2">
    <source>
        <dbReference type="Pfam" id="PF01882"/>
    </source>
</evidence>
<dbReference type="RefSeq" id="WP_218095859.1">
    <property type="nucleotide sequence ID" value="NZ_CAJVAS010000056.1"/>
</dbReference>
<reference evidence="3" key="1">
    <citation type="submission" date="2021-06" db="EMBL/GenBank/DDBJ databases">
        <authorList>
            <person name="Criscuolo A."/>
        </authorList>
    </citation>
    <scope>NUCLEOTIDE SEQUENCE</scope>
    <source>
        <strain evidence="3">CIP111600</strain>
    </source>
</reference>
<evidence type="ECO:0000313" key="4">
    <source>
        <dbReference type="Proteomes" id="UP000693672"/>
    </source>
</evidence>
<organism evidence="3 4">
    <name type="scientific">Paenibacillus solanacearum</name>
    <dbReference type="NCBI Taxonomy" id="2048548"/>
    <lineage>
        <taxon>Bacteria</taxon>
        <taxon>Bacillati</taxon>
        <taxon>Bacillota</taxon>
        <taxon>Bacilli</taxon>
        <taxon>Bacillales</taxon>
        <taxon>Paenibacillaceae</taxon>
        <taxon>Paenibacillus</taxon>
    </lineage>
</organism>
<dbReference type="EMBL" id="CAJVAS010000056">
    <property type="protein sequence ID" value="CAG7650883.1"/>
    <property type="molecule type" value="Genomic_DNA"/>
</dbReference>
<dbReference type="Pfam" id="PF01882">
    <property type="entry name" value="DUF58"/>
    <property type="match status" value="1"/>
</dbReference>
<keyword evidence="1" id="KW-0472">Membrane</keyword>
<sequence>MGIHWFLFIAAIVIAGQAWIFRSFGARKLSYERYFNMRACYPGDPVEMVERLSNHSLLPVPWLRLESLIHGNVRFGQQFNLDISDGMMFQNHRSFFSLMPFTKITRRHKITCLERGCYRLRTATLTTGDIIGLYKTNRQLTVDGELLVYPRPVPLEDIDLPTHSWQGDFTVRRWIIDDPFMIAGVREYRMGDPLKGVNWKATARSGKLQVHQHDYTAEHRLLIYYNVEDHEGMWDQVNNVALMEKGISYAAAFAERAIEHGMDVGFATNAHSIDDPSQPVRVTPMNGYAQLEYLLETMARLIVARCLPFDYFLEEEVERAVSGMDILIISTHVGDKMLGPMEQLRRNGNAVNVFLLQDHADQPSGQRTEVGAS</sequence>
<evidence type="ECO:0000256" key="1">
    <source>
        <dbReference type="SAM" id="Phobius"/>
    </source>
</evidence>
<evidence type="ECO:0000313" key="3">
    <source>
        <dbReference type="EMBL" id="CAG7650883.1"/>
    </source>
</evidence>
<proteinExistence type="predicted"/>
<keyword evidence="1" id="KW-1133">Transmembrane helix</keyword>
<feature type="transmembrane region" description="Helical" evidence="1">
    <location>
        <begin position="6"/>
        <end position="24"/>
    </location>
</feature>
<keyword evidence="4" id="KW-1185">Reference proteome</keyword>